<protein>
    <recommendedName>
        <fullName evidence="1">Cysteine-rich CPCC domain-containing protein</fullName>
    </recommendedName>
</protein>
<proteinExistence type="predicted"/>
<accession>A0ABT4ENJ3</accession>
<dbReference type="RefSeq" id="WP_268637292.1">
    <property type="nucleotide sequence ID" value="NZ_JAMDLZ010000016.1"/>
</dbReference>
<organism evidence="2 3">
    <name type="scientific">Lysinibacillus xylanilyticus</name>
    <dbReference type="NCBI Taxonomy" id="582475"/>
    <lineage>
        <taxon>Bacteria</taxon>
        <taxon>Bacillati</taxon>
        <taxon>Bacillota</taxon>
        <taxon>Bacilli</taxon>
        <taxon>Bacillales</taxon>
        <taxon>Bacillaceae</taxon>
        <taxon>Lysinibacillus</taxon>
    </lineage>
</organism>
<evidence type="ECO:0000259" key="1">
    <source>
        <dbReference type="Pfam" id="PF14206"/>
    </source>
</evidence>
<dbReference type="Proteomes" id="UP001527052">
    <property type="component" value="Unassembled WGS sequence"/>
</dbReference>
<feature type="domain" description="Cysteine-rich CPCC" evidence="1">
    <location>
        <begin position="37"/>
        <end position="110"/>
    </location>
</feature>
<dbReference type="Pfam" id="PF14206">
    <property type="entry name" value="Cys_rich_CPCC"/>
    <property type="match status" value="1"/>
</dbReference>
<evidence type="ECO:0000313" key="2">
    <source>
        <dbReference type="EMBL" id="MCY9547205.1"/>
    </source>
</evidence>
<name>A0ABT4ENJ3_9BACI</name>
<reference evidence="2 3" key="1">
    <citation type="submission" date="2022-05" db="EMBL/GenBank/DDBJ databases">
        <title>Genome Sequencing of Bee-Associated Microbes.</title>
        <authorList>
            <person name="Dunlap C."/>
        </authorList>
    </citation>
    <scope>NUCLEOTIDE SEQUENCE [LARGE SCALE GENOMIC DNA]</scope>
    <source>
        <strain evidence="2 3">NRRL BD-083</strain>
    </source>
</reference>
<evidence type="ECO:0000313" key="3">
    <source>
        <dbReference type="Proteomes" id="UP001527052"/>
    </source>
</evidence>
<dbReference type="EMBL" id="JAMDLZ010000016">
    <property type="protein sequence ID" value="MCY9547205.1"/>
    <property type="molecule type" value="Genomic_DNA"/>
</dbReference>
<dbReference type="InterPro" id="IPR025983">
    <property type="entry name" value="Cys_rich_CPCC"/>
</dbReference>
<gene>
    <name evidence="2" type="ORF">M5W82_09585</name>
</gene>
<keyword evidence="3" id="KW-1185">Reference proteome</keyword>
<comment type="caution">
    <text evidence="2">The sequence shown here is derived from an EMBL/GenBank/DDBJ whole genome shotgun (WGS) entry which is preliminary data.</text>
</comment>
<sequence>MKNEENKTNKYVPKINYDETPNCEHDIESDIVVGNSPCPCCEFITIPNNGDALAYICPVCFWEIDLFIQSNVEASDQNHGLTLTEARKNYQSFGAVLPMLKKSCRQPKEYEYPTK</sequence>